<comment type="caution">
    <text evidence="2">The sequence shown here is derived from an EMBL/GenBank/DDBJ whole genome shotgun (WGS) entry which is preliminary data.</text>
</comment>
<dbReference type="InterPro" id="IPR027417">
    <property type="entry name" value="P-loop_NTPase"/>
</dbReference>
<dbReference type="OrthoDB" id="2509986at2"/>
<evidence type="ECO:0000313" key="3">
    <source>
        <dbReference type="Proteomes" id="UP000246635"/>
    </source>
</evidence>
<keyword evidence="1" id="KW-1133">Transmembrane helix</keyword>
<protein>
    <submittedName>
        <fullName evidence="2">Uncharacterized protein</fullName>
    </submittedName>
</protein>
<dbReference type="RefSeq" id="WP_110044700.1">
    <property type="nucleotide sequence ID" value="NZ_CP054613.1"/>
</dbReference>
<evidence type="ECO:0000256" key="1">
    <source>
        <dbReference type="SAM" id="Phobius"/>
    </source>
</evidence>
<sequence>MKDWQVEEEELIRSSFLGDIRDDIAFMGLKLEDFGWIIGMTLMVGGMPFLFSVIVPISIWFKLLWLVGTFVATSLGRYLQWPYKRRRWFRYIRLPKDNNGGNFMQWLGATEDSWLYRSRNVWQMVIRVQAPPWRTAIVMEKRKRLAGFESFLRTCVMEGFEADFTAEQMPDYRHDVWNIKQQRTVATEGIRKLRDARYNRWLRQARSPLFEEGQTLQAMQARRSEYILRLSIPEYKLTIRQRSGESVDATKEELRRSRLLADLRERKDRVLSVLENSGHSCTLLSGYAVDEITGRWWDRSSWQSWKHANGSWEEEEEEDAPAIPLSKLSEQKADEQEAVTVSKESLFVRWIRGIRASGSAAIRGLQVIVRRARLPRRKVSTHQMEEEISQLLMDTEPSVDAESADAEAPIQPIKICTAGPIVLTSPTSSGKTFLACNIAVASSSPALSVWVIDLTPDKGSLAVMNPLQSHSSGSFEGWTSRNTPFVTVYTIGKQTSSLSLDEVLSLVDDGVKAGHAVFIDMPWSYPDREQIVAQMGAVAVVDTDYHHWMQWEQLQVKGITAVWLNMCDDDVDWSSTIKEYFGLPIERRFPWYAQARKRLYQGRPLALEDEFRSTFLSMGGSK</sequence>
<dbReference type="SUPFAM" id="SSF52540">
    <property type="entry name" value="P-loop containing nucleoside triphosphate hydrolases"/>
    <property type="match status" value="1"/>
</dbReference>
<gene>
    <name evidence="2" type="ORF">DFQ01_11098</name>
</gene>
<dbReference type="EMBL" id="QGTQ01000010">
    <property type="protein sequence ID" value="PWW01208.1"/>
    <property type="molecule type" value="Genomic_DNA"/>
</dbReference>
<dbReference type="AlphaFoldDB" id="A0A2V2YSM5"/>
<keyword evidence="1" id="KW-0812">Transmembrane</keyword>
<keyword evidence="3" id="KW-1185">Reference proteome</keyword>
<organism evidence="2 3">
    <name type="scientific">Paenibacillus cellulosilyticus</name>
    <dbReference type="NCBI Taxonomy" id="375489"/>
    <lineage>
        <taxon>Bacteria</taxon>
        <taxon>Bacillati</taxon>
        <taxon>Bacillota</taxon>
        <taxon>Bacilli</taxon>
        <taxon>Bacillales</taxon>
        <taxon>Paenibacillaceae</taxon>
        <taxon>Paenibacillus</taxon>
    </lineage>
</organism>
<dbReference type="Gene3D" id="3.40.50.300">
    <property type="entry name" value="P-loop containing nucleotide triphosphate hydrolases"/>
    <property type="match status" value="1"/>
</dbReference>
<name>A0A2V2YSM5_9BACL</name>
<proteinExistence type="predicted"/>
<feature type="transmembrane region" description="Helical" evidence="1">
    <location>
        <begin position="34"/>
        <end position="57"/>
    </location>
</feature>
<feature type="transmembrane region" description="Helical" evidence="1">
    <location>
        <begin position="63"/>
        <end position="80"/>
    </location>
</feature>
<reference evidence="2 3" key="1">
    <citation type="submission" date="2018-05" db="EMBL/GenBank/DDBJ databases">
        <title>Genomic Encyclopedia of Type Strains, Phase III (KMG-III): the genomes of soil and plant-associated and newly described type strains.</title>
        <authorList>
            <person name="Whitman W."/>
        </authorList>
    </citation>
    <scope>NUCLEOTIDE SEQUENCE [LARGE SCALE GENOMIC DNA]</scope>
    <source>
        <strain evidence="2 3">CECT 5696</strain>
    </source>
</reference>
<evidence type="ECO:0000313" key="2">
    <source>
        <dbReference type="EMBL" id="PWW01208.1"/>
    </source>
</evidence>
<keyword evidence="1" id="KW-0472">Membrane</keyword>
<accession>A0A2V2YSM5</accession>
<dbReference type="Proteomes" id="UP000246635">
    <property type="component" value="Unassembled WGS sequence"/>
</dbReference>